<feature type="region of interest" description="Disordered" evidence="14">
    <location>
        <begin position="1210"/>
        <end position="1233"/>
    </location>
</feature>
<evidence type="ECO:0000256" key="13">
    <source>
        <dbReference type="SAM" id="Coils"/>
    </source>
</evidence>
<feature type="domain" description="C2H2-type" evidence="15">
    <location>
        <begin position="788"/>
        <end position="815"/>
    </location>
</feature>
<dbReference type="FunFam" id="3.30.160.60:FF:000557">
    <property type="entry name" value="zinc finger and SCAN domain-containing protein 29"/>
    <property type="match status" value="1"/>
</dbReference>
<evidence type="ECO:0000256" key="14">
    <source>
        <dbReference type="SAM" id="MobiDB-lite"/>
    </source>
</evidence>
<feature type="domain" description="C2H2-type" evidence="15">
    <location>
        <begin position="922"/>
        <end position="949"/>
    </location>
</feature>
<evidence type="ECO:0000256" key="8">
    <source>
        <dbReference type="ARBA" id="ARBA00023015"/>
    </source>
</evidence>
<keyword evidence="10" id="KW-0804">Transcription</keyword>
<feature type="domain" description="C2H2-type" evidence="15">
    <location>
        <begin position="1795"/>
        <end position="1822"/>
    </location>
</feature>
<evidence type="ECO:0000256" key="10">
    <source>
        <dbReference type="ARBA" id="ARBA00023163"/>
    </source>
</evidence>
<feature type="domain" description="C2H2-type" evidence="15">
    <location>
        <begin position="730"/>
        <end position="759"/>
    </location>
</feature>
<feature type="compositionally biased region" description="Low complexity" evidence="14">
    <location>
        <begin position="1338"/>
        <end position="1348"/>
    </location>
</feature>
<gene>
    <name evidence="17" type="ORF">Pcinc_020092</name>
    <name evidence="16" type="ORF">Pcinc_038201</name>
</gene>
<evidence type="ECO:0000256" key="5">
    <source>
        <dbReference type="ARBA" id="ARBA00022737"/>
    </source>
</evidence>
<dbReference type="PANTHER" id="PTHR24376">
    <property type="entry name" value="ZINC FINGER PROTEIN"/>
    <property type="match status" value="1"/>
</dbReference>
<feature type="compositionally biased region" description="Gly residues" evidence="14">
    <location>
        <begin position="1352"/>
        <end position="1366"/>
    </location>
</feature>
<dbReference type="FunFam" id="3.30.160.60:FF:000226">
    <property type="entry name" value="Zinc finger protein 236 variant"/>
    <property type="match status" value="1"/>
</dbReference>
<organism evidence="16 18">
    <name type="scientific">Petrolisthes cinctipes</name>
    <name type="common">Flat porcelain crab</name>
    <dbReference type="NCBI Taxonomy" id="88211"/>
    <lineage>
        <taxon>Eukaryota</taxon>
        <taxon>Metazoa</taxon>
        <taxon>Ecdysozoa</taxon>
        <taxon>Arthropoda</taxon>
        <taxon>Crustacea</taxon>
        <taxon>Multicrustacea</taxon>
        <taxon>Malacostraca</taxon>
        <taxon>Eumalacostraca</taxon>
        <taxon>Eucarida</taxon>
        <taxon>Decapoda</taxon>
        <taxon>Pleocyemata</taxon>
        <taxon>Anomura</taxon>
        <taxon>Galatheoidea</taxon>
        <taxon>Porcellanidae</taxon>
        <taxon>Petrolisthes</taxon>
    </lineage>
</organism>
<comment type="caution">
    <text evidence="16">The sequence shown here is derived from an EMBL/GenBank/DDBJ whole genome shotgun (WGS) entry which is preliminary data.</text>
</comment>
<feature type="domain" description="C2H2-type" evidence="15">
    <location>
        <begin position="470"/>
        <end position="499"/>
    </location>
</feature>
<sequence>MEVGEVGGGELGGSTVVVNGDNELQYELTQQANSFLTGAHIMQQGGLSDGSGAMLSLPFQLVQLHDPGGEGGGVGRGGGASTPAGFSGHLIIKNDPDGTRTLLIDPSDVGLSVTGEDGTENRLVPLQDFSEVGSTLAELQDRNGYLQLDEGMVTVSQVGGGGDMGQGIILASTGDYLAQKDGTTPQFASFNIVDGQMVLTATEAGVDDTVTLEGASLMNSALTTTTVTTTSTTTSTTTTTSPVEFILPLPRPPAISIKKEPDLEPPVGKGPFTCEYCNTTLEKWPQYKKHLRHHMEDKPYRCCECQASFNVQKNLRLHEALHVRDNLVCPECDKTFRRLASFKAHLSVHEEDETVICDICHEEFISLSQLENHYKRHNQKSSPMEVNLECRECEASFTSYAMFARHSKVHRKPDLKFYNNKAKKMVSVKPKRKISDRSKFENKCQECGKNFIKPSQLKRHMMIHTGERPFKCTFPGCDRAFNQKYTMLIHMDIHSGRKDYKCEFCHKDFVQKSNLRCHIKRVHPVKKQGQQMFECEECSCVFKRAGSLNAHISRAHTIVRRMDVSSDVRDVLKEIQDLEKEAGKHNQMKDGDIRVNSQELKMEQQDPKEHSNTDLLINKVTASVGGPGQEGVSDGDILQQALKNIGLSQHKDQTQAGREIGLKMKVESDQGLETGEGTGVDWPVNPEQLDSARFSECNKVKVMTLIDRNLESGMKRFTVLVKLVGDVKWHVCMHKGCTKEFKKPSDLVRHMRIHTNDKPFKCNKCFRNFAVKSTLMAHMKTHLAIKDHTCKHCEKKFATATSLRVHTWVHTGQKPYQCAQCSKVFRTVSHRKAHQLSHLQSPHRQAHNKRCMALPDIPLQEPILITNEGPVKQLSRHSQIYPSETGEFPPDRPHKCHYCLAAFKKSSHLKQHERAHTGERPYKCDSCNKQFYSVSVLKSHVKTHTGQRSHKCTTCNNLFATSGSLRRHQTIHSSDRPYMCPYCQKTFKTNTNCKKHMKTHRHELAMDAVRAAGSNLQGDNQQALLTTSMYAQQAASAAAAAAAAAANASGLTDQDVVSDLTGMTGVFQEGDFPLSGELQQAQQQGQQQQGQQDDQTTVQVLPGSFSQGVGEGALTLADLQTGVDGGLTGGDTVILGSQPPTIITHLGTSSILLPHGQGSSASSILLPHSSASSILLPHTSASGISSGVTSIIQGSATSVLQGASGSQILLQSSSEENPGVSVTEASGGTDLGISQSASRNVLTVHQPSVIQGPGRDDSANVTSVIQSQSAGINQSQFTSRSSILDHSQDFNSLGDPTGGLDMVSLPSSIMSGDTPGSYTTQVLSGTLQLHTDRESTIANNSSARNNNAGDGSMTGEGIGSTEGLGSGLVESDDEGRGGSSHPGTHTTSANTDTATTAATLLESNFVDHQTFSEGFTLHVPAGLDLSSLGQGGEIPPSQLVQLLNGQESIVEVSEMKVPNSSATNTTTTTTSTSPPQPISTTVTSVSSSEGQADPPEPVVSVTKMFECPDCKAVFPKMSSLRSHRKEHSKPFMCNLCHKGFLSHQALKHHQKQHQRALASQQQCSVCLEKFSNFYHLLKHMQNEHSSVLRCPVCDEHRKSSTDFKKHLQSHSFEEINTAFTKIKHDEGDRIPDKVHVLTTEDMNNFFQNSKGEEGEEQEEEEEEEEGTSKTNSKQQQQRKSGAADDVNNLQVEVVLMKDKPREEGEMQKHAHQCKTCGKSFKKPSDLVRHIRIHTGERPFSCSVCMKSFAVKSTLDVHMKTHSKRKDFMCHICNALFATKGSLSIHTRLHTGDKPFKCSHCGMRFRTSGHRKSHVIKHFKTAQSLSSKAQITKLPIVEEDPLQVNTQQADQAVMELPPEETLNSVIMMPDGTMSLQLTGLNLGTIDSSALLNLQPMTLDESVLSQLQASGVAMMGNGEGVVADDDAEDTISVNPNVVMTQPRNIRTPNVEGPDENAFEIYMIDQEGRWVTASAEAALEREVGTAQDDSTFVSQEVNISDLAVRGQNNTIQCVLCTKTFDKLSDVPEHLMSHNIFIKDTEDGENIEKEMQELVVTQGGDLGEAQMGTSMQTSQEDKGLVGLRIEEIIIPKLEVDTNQTYKCTISNCNKIFTCENNLDQHLLNTHLKPF</sequence>
<evidence type="ECO:0000256" key="11">
    <source>
        <dbReference type="ARBA" id="ARBA00023242"/>
    </source>
</evidence>
<evidence type="ECO:0000256" key="2">
    <source>
        <dbReference type="ARBA" id="ARBA00004123"/>
    </source>
</evidence>
<dbReference type="FunFam" id="3.30.160.60:FF:001506">
    <property type="entry name" value="Zinc finger protein"/>
    <property type="match status" value="1"/>
</dbReference>
<evidence type="ECO:0000313" key="17">
    <source>
        <dbReference type="EMBL" id="KAK3875012.1"/>
    </source>
</evidence>
<keyword evidence="4" id="KW-0479">Metal-binding</keyword>
<feature type="region of interest" description="Disordered" evidence="14">
    <location>
        <begin position="1641"/>
        <end position="1689"/>
    </location>
</feature>
<feature type="domain" description="C2H2-type" evidence="15">
    <location>
        <begin position="533"/>
        <end position="561"/>
    </location>
</feature>
<feature type="domain" description="C2H2-type" evidence="15">
    <location>
        <begin position="327"/>
        <end position="354"/>
    </location>
</feature>
<comment type="function">
    <text evidence="1">May be involved in transcriptional regulation.</text>
</comment>
<feature type="domain" description="C2H2-type" evidence="15">
    <location>
        <begin position="388"/>
        <end position="415"/>
    </location>
</feature>
<evidence type="ECO:0000256" key="12">
    <source>
        <dbReference type="PROSITE-ProRule" id="PRU00042"/>
    </source>
</evidence>
<dbReference type="Gene3D" id="3.30.160.60">
    <property type="entry name" value="Classic Zinc Finger"/>
    <property type="match status" value="19"/>
</dbReference>
<keyword evidence="11" id="KW-0539">Nucleus</keyword>
<dbReference type="Pfam" id="PF00096">
    <property type="entry name" value="zf-C2H2"/>
    <property type="match status" value="10"/>
</dbReference>
<dbReference type="GO" id="GO:0001228">
    <property type="term" value="F:DNA-binding transcription activator activity, RNA polymerase II-specific"/>
    <property type="evidence" value="ECO:0007669"/>
    <property type="project" value="TreeGrafter"/>
</dbReference>
<comment type="similarity">
    <text evidence="3">Belongs to the krueppel C2H2-type zinc-finger protein family.</text>
</comment>
<feature type="compositionally biased region" description="Acidic residues" evidence="14">
    <location>
        <begin position="1653"/>
        <end position="1665"/>
    </location>
</feature>
<feature type="region of interest" description="Disordered" evidence="14">
    <location>
        <begin position="1076"/>
        <end position="1096"/>
    </location>
</feature>
<evidence type="ECO:0000259" key="15">
    <source>
        <dbReference type="PROSITE" id="PS50157"/>
    </source>
</evidence>
<dbReference type="PROSITE" id="PS00028">
    <property type="entry name" value="ZINC_FINGER_C2H2_1"/>
    <property type="match status" value="26"/>
</dbReference>
<feature type="region of interest" description="Disordered" evidence="14">
    <location>
        <begin position="1456"/>
        <end position="1496"/>
    </location>
</feature>
<keyword evidence="8" id="KW-0805">Transcription regulation</keyword>
<keyword evidence="7" id="KW-0862">Zinc</keyword>
<feature type="domain" description="C2H2-type" evidence="15">
    <location>
        <begin position="1711"/>
        <end position="1738"/>
    </location>
</feature>
<dbReference type="InterPro" id="IPR013087">
    <property type="entry name" value="Znf_C2H2_type"/>
</dbReference>
<dbReference type="InterPro" id="IPR036236">
    <property type="entry name" value="Znf_C2H2_sf"/>
</dbReference>
<name>A0AAE1BR23_PETCI</name>
<dbReference type="EMBL" id="JAWQEG010006238">
    <property type="protein sequence ID" value="KAK3855397.1"/>
    <property type="molecule type" value="Genomic_DNA"/>
</dbReference>
<dbReference type="FunFam" id="3.30.160.60:FF:000340">
    <property type="entry name" value="zinc finger protein 473 isoform X1"/>
    <property type="match status" value="1"/>
</dbReference>
<dbReference type="GO" id="GO:0008270">
    <property type="term" value="F:zinc ion binding"/>
    <property type="evidence" value="ECO:0007669"/>
    <property type="project" value="UniProtKB-KW"/>
</dbReference>
<feature type="compositionally biased region" description="Polar residues" evidence="14">
    <location>
        <begin position="1668"/>
        <end position="1679"/>
    </location>
</feature>
<feature type="domain" description="C2H2-type" evidence="15">
    <location>
        <begin position="500"/>
        <end position="528"/>
    </location>
</feature>
<dbReference type="FunFam" id="3.30.160.60:FF:000446">
    <property type="entry name" value="Zinc finger protein"/>
    <property type="match status" value="2"/>
</dbReference>
<dbReference type="PROSITE" id="PS50157">
    <property type="entry name" value="ZINC_FINGER_C2H2_2"/>
    <property type="match status" value="24"/>
</dbReference>
<dbReference type="FunFam" id="3.30.160.60:FF:000100">
    <property type="entry name" value="Zinc finger 45-like"/>
    <property type="match status" value="1"/>
</dbReference>
<evidence type="ECO:0000313" key="18">
    <source>
        <dbReference type="Proteomes" id="UP001286313"/>
    </source>
</evidence>
<evidence type="ECO:0000256" key="7">
    <source>
        <dbReference type="ARBA" id="ARBA00022833"/>
    </source>
</evidence>
<dbReference type="InterPro" id="IPR003604">
    <property type="entry name" value="Matrin/U1-like-C_Znf_C2H2"/>
</dbReference>
<dbReference type="FunFam" id="3.30.160.60:FF:000264">
    <property type="entry name" value="Zinc finger protein 236"/>
    <property type="match status" value="1"/>
</dbReference>
<proteinExistence type="inferred from homology"/>
<dbReference type="PANTHER" id="PTHR24376:SF216">
    <property type="entry name" value="ZINC FINGER PROTEIN 420-LIKE"/>
    <property type="match status" value="1"/>
</dbReference>
<feature type="compositionally biased region" description="Low complexity" evidence="14">
    <location>
        <begin position="1079"/>
        <end position="1096"/>
    </location>
</feature>
<evidence type="ECO:0000313" key="16">
    <source>
        <dbReference type="EMBL" id="KAK3855397.1"/>
    </source>
</evidence>
<protein>
    <recommendedName>
        <fullName evidence="15">C2H2-type domain-containing protein</fullName>
    </recommendedName>
</protein>
<dbReference type="SUPFAM" id="SSF57667">
    <property type="entry name" value="beta-beta-alpha zinc fingers"/>
    <property type="match status" value="11"/>
</dbReference>
<dbReference type="SMART" id="SM00355">
    <property type="entry name" value="ZnF_C2H2"/>
    <property type="match status" value="27"/>
</dbReference>
<feature type="domain" description="C2H2-type" evidence="15">
    <location>
        <begin position="355"/>
        <end position="382"/>
    </location>
</feature>
<evidence type="ECO:0000256" key="6">
    <source>
        <dbReference type="ARBA" id="ARBA00022771"/>
    </source>
</evidence>
<feature type="domain" description="C2H2-type" evidence="15">
    <location>
        <begin position="2097"/>
        <end position="2122"/>
    </location>
</feature>
<evidence type="ECO:0000256" key="1">
    <source>
        <dbReference type="ARBA" id="ARBA00003767"/>
    </source>
</evidence>
<feature type="domain" description="C2H2-type" evidence="15">
    <location>
        <begin position="978"/>
        <end position="1005"/>
    </location>
</feature>
<feature type="domain" description="C2H2-type" evidence="15">
    <location>
        <begin position="272"/>
        <end position="299"/>
    </location>
</feature>
<dbReference type="Proteomes" id="UP001286313">
    <property type="component" value="Unassembled WGS sequence"/>
</dbReference>
<keyword evidence="18" id="KW-1185">Reference proteome</keyword>
<feature type="region of interest" description="Disordered" evidence="14">
    <location>
        <begin position="1335"/>
        <end position="1391"/>
    </location>
</feature>
<feature type="domain" description="C2H2-type" evidence="15">
    <location>
        <begin position="760"/>
        <end position="787"/>
    </location>
</feature>
<dbReference type="SMART" id="SM00451">
    <property type="entry name" value="ZnF_U1"/>
    <property type="match status" value="4"/>
</dbReference>
<feature type="domain" description="C2H2-type" evidence="15">
    <location>
        <begin position="950"/>
        <end position="977"/>
    </location>
</feature>
<accession>A0AAE1BR23</accession>
<feature type="compositionally biased region" description="Low complexity" evidence="14">
    <location>
        <begin position="1458"/>
        <end position="1488"/>
    </location>
</feature>
<keyword evidence="5" id="KW-0677">Repeat</keyword>
<feature type="domain" description="C2H2-type" evidence="15">
    <location>
        <begin position="1531"/>
        <end position="1553"/>
    </location>
</feature>
<keyword evidence="13" id="KW-0175">Coiled coil</keyword>
<dbReference type="GO" id="GO:0000978">
    <property type="term" value="F:RNA polymerase II cis-regulatory region sequence-specific DNA binding"/>
    <property type="evidence" value="ECO:0007669"/>
    <property type="project" value="TreeGrafter"/>
</dbReference>
<feature type="coiled-coil region" evidence="13">
    <location>
        <begin position="561"/>
        <end position="588"/>
    </location>
</feature>
<dbReference type="FunFam" id="3.30.160.60:FF:002212">
    <property type="entry name" value="Zinc finger protein 672"/>
    <property type="match status" value="1"/>
</dbReference>
<dbReference type="FunFam" id="3.30.160.60:FF:000385">
    <property type="entry name" value="Zinc finger protein 236 variant"/>
    <property type="match status" value="1"/>
</dbReference>
<dbReference type="GO" id="GO:0005634">
    <property type="term" value="C:nucleus"/>
    <property type="evidence" value="ECO:0007669"/>
    <property type="project" value="UniProtKB-SubCell"/>
</dbReference>
<evidence type="ECO:0000256" key="4">
    <source>
        <dbReference type="ARBA" id="ARBA00022723"/>
    </source>
</evidence>
<comment type="subcellular location">
    <subcellularLocation>
        <location evidence="2">Nucleus</location>
    </subcellularLocation>
</comment>
<keyword evidence="6 12" id="KW-0863">Zinc-finger</keyword>
<evidence type="ECO:0000256" key="3">
    <source>
        <dbReference type="ARBA" id="ARBA00006991"/>
    </source>
</evidence>
<feature type="domain" description="C2H2-type" evidence="15">
    <location>
        <begin position="300"/>
        <end position="327"/>
    </location>
</feature>
<feature type="domain" description="C2H2-type" evidence="15">
    <location>
        <begin position="816"/>
        <end position="838"/>
    </location>
</feature>
<evidence type="ECO:0000256" key="9">
    <source>
        <dbReference type="ARBA" id="ARBA00023125"/>
    </source>
</evidence>
<feature type="domain" description="C2H2-type" evidence="15">
    <location>
        <begin position="1767"/>
        <end position="1794"/>
    </location>
</feature>
<feature type="domain" description="C2H2-type" evidence="15">
    <location>
        <begin position="1505"/>
        <end position="1528"/>
    </location>
</feature>
<feature type="domain" description="C2H2-type" evidence="15">
    <location>
        <begin position="894"/>
        <end position="921"/>
    </location>
</feature>
<keyword evidence="9" id="KW-0238">DNA-binding</keyword>
<reference evidence="16" key="1">
    <citation type="submission" date="2023-10" db="EMBL/GenBank/DDBJ databases">
        <title>Genome assemblies of two species of porcelain crab, Petrolisthes cinctipes and Petrolisthes manimaculis (Anomura: Porcellanidae).</title>
        <authorList>
            <person name="Angst P."/>
        </authorList>
    </citation>
    <scope>NUCLEOTIDE SEQUENCE</scope>
    <source>
        <strain evidence="16">PB745_01</strain>
        <tissue evidence="16">Gill</tissue>
    </source>
</reference>
<dbReference type="EMBL" id="JAWQEG010002022">
    <property type="protein sequence ID" value="KAK3875012.1"/>
    <property type="molecule type" value="Genomic_DNA"/>
</dbReference>
<feature type="domain" description="C2H2-type" evidence="15">
    <location>
        <begin position="442"/>
        <end position="469"/>
    </location>
</feature>
<feature type="domain" description="C2H2-type" evidence="15">
    <location>
        <begin position="1739"/>
        <end position="1766"/>
    </location>
</feature>
<dbReference type="FunFam" id="3.30.160.60:FF:000770">
    <property type="entry name" value="zinc finger protein 16"/>
    <property type="match status" value="1"/>
</dbReference>